<feature type="domain" description="F-box" evidence="3">
    <location>
        <begin position="227"/>
        <end position="273"/>
    </location>
</feature>
<keyword evidence="2" id="KW-0732">Signal</keyword>
<evidence type="ECO:0000256" key="2">
    <source>
        <dbReference type="SAM" id="SignalP"/>
    </source>
</evidence>
<feature type="chain" id="PRO_5045280903" description="F-box domain-containing protein" evidence="2">
    <location>
        <begin position="16"/>
        <end position="482"/>
    </location>
</feature>
<evidence type="ECO:0000313" key="5">
    <source>
        <dbReference type="Proteomes" id="UP001642484"/>
    </source>
</evidence>
<reference evidence="4 5" key="1">
    <citation type="submission" date="2024-02" db="EMBL/GenBank/DDBJ databases">
        <authorList>
            <person name="Chen Y."/>
            <person name="Shah S."/>
            <person name="Dougan E. K."/>
            <person name="Thang M."/>
            <person name="Chan C."/>
        </authorList>
    </citation>
    <scope>NUCLEOTIDE SEQUENCE [LARGE SCALE GENOMIC DNA]</scope>
</reference>
<dbReference type="Proteomes" id="UP001642484">
    <property type="component" value="Unassembled WGS sequence"/>
</dbReference>
<evidence type="ECO:0000256" key="1">
    <source>
        <dbReference type="SAM" id="Phobius"/>
    </source>
</evidence>
<gene>
    <name evidence="4" type="ORF">CCMP2556_LOCUS39924</name>
</gene>
<feature type="transmembrane region" description="Helical" evidence="1">
    <location>
        <begin position="462"/>
        <end position="481"/>
    </location>
</feature>
<accession>A0ABP0Q047</accession>
<sequence>MRFKFLWFLSSFASAEVCQHGCEEADASQMLQLSRQNTSAVPLRQKNTSVSFNETVHPAATLLVTNATLGDPLRQSPILHAIGPLGSQRPTVSSAIRPQENATLMGSNHKEDLPFFGPTEFPLLDNPEDPSRRMSRRMKEKELGREAVFAAALIMVLISFSVGLQLIMVEFVMTGTCAIPCNIAGMILAVILAVTAALRAVVRMLLRPFRPCWLLLWSWTSRNRKASPIMQALPEHLLEEVVGFLDLEGMCGLGSASRKSKDLVNSDACYRTLKIEVTQNGLEARWLRHLQRYKEQGLTRFRTVKEGDDPEDTATDTEAGLWSARVDLRHLAVRGWSSAPSSLVIPDRAVAATRPVPPIKGFPARPAEQPQVPQYIIQEMRRFLCRHVRRTAAKAEADEVNERWIVITDVVRYCMLVVGWFWFSAEVMDMACLEGGGPWQVIKAVTSPCLFIFILESDRRHFWWQVLAGLVAAAFLLDLLFA</sequence>
<dbReference type="InterPro" id="IPR001810">
    <property type="entry name" value="F-box_dom"/>
</dbReference>
<feature type="signal peptide" evidence="2">
    <location>
        <begin position="1"/>
        <end position="15"/>
    </location>
</feature>
<feature type="transmembrane region" description="Helical" evidence="1">
    <location>
        <begin position="404"/>
        <end position="425"/>
    </location>
</feature>
<feature type="transmembrane region" description="Helical" evidence="1">
    <location>
        <begin position="437"/>
        <end position="455"/>
    </location>
</feature>
<proteinExistence type="predicted"/>
<dbReference type="PROSITE" id="PS50181">
    <property type="entry name" value="FBOX"/>
    <property type="match status" value="1"/>
</dbReference>
<name>A0ABP0Q047_9DINO</name>
<feature type="transmembrane region" description="Helical" evidence="1">
    <location>
        <begin position="147"/>
        <end position="168"/>
    </location>
</feature>
<keyword evidence="1" id="KW-1133">Transmembrane helix</keyword>
<organism evidence="4 5">
    <name type="scientific">Durusdinium trenchii</name>
    <dbReference type="NCBI Taxonomy" id="1381693"/>
    <lineage>
        <taxon>Eukaryota</taxon>
        <taxon>Sar</taxon>
        <taxon>Alveolata</taxon>
        <taxon>Dinophyceae</taxon>
        <taxon>Suessiales</taxon>
        <taxon>Symbiodiniaceae</taxon>
        <taxon>Durusdinium</taxon>
    </lineage>
</organism>
<keyword evidence="1" id="KW-0812">Transmembrane</keyword>
<protein>
    <recommendedName>
        <fullName evidence="3">F-box domain-containing protein</fullName>
    </recommendedName>
</protein>
<comment type="caution">
    <text evidence="4">The sequence shown here is derived from an EMBL/GenBank/DDBJ whole genome shotgun (WGS) entry which is preliminary data.</text>
</comment>
<keyword evidence="1" id="KW-0472">Membrane</keyword>
<keyword evidence="5" id="KW-1185">Reference proteome</keyword>
<dbReference type="EMBL" id="CAXAMN010023862">
    <property type="protein sequence ID" value="CAK9081630.1"/>
    <property type="molecule type" value="Genomic_DNA"/>
</dbReference>
<feature type="transmembrane region" description="Helical" evidence="1">
    <location>
        <begin position="183"/>
        <end position="202"/>
    </location>
</feature>
<evidence type="ECO:0000259" key="3">
    <source>
        <dbReference type="PROSITE" id="PS50181"/>
    </source>
</evidence>
<evidence type="ECO:0000313" key="4">
    <source>
        <dbReference type="EMBL" id="CAK9081630.1"/>
    </source>
</evidence>